<protein>
    <recommendedName>
        <fullName evidence="3">Right handed beta helix domain-containing protein</fullName>
    </recommendedName>
</protein>
<dbReference type="EMBL" id="JAADJT010000016">
    <property type="protein sequence ID" value="NGZ88033.1"/>
    <property type="molecule type" value="Genomic_DNA"/>
</dbReference>
<dbReference type="InterPro" id="IPR012334">
    <property type="entry name" value="Pectin_lyas_fold"/>
</dbReference>
<organism evidence="1 2">
    <name type="scientific">Duganella aceris</name>
    <dbReference type="NCBI Taxonomy" id="2703883"/>
    <lineage>
        <taxon>Bacteria</taxon>
        <taxon>Pseudomonadati</taxon>
        <taxon>Pseudomonadota</taxon>
        <taxon>Betaproteobacteria</taxon>
        <taxon>Burkholderiales</taxon>
        <taxon>Oxalobacteraceae</taxon>
        <taxon>Telluria group</taxon>
        <taxon>Duganella</taxon>
    </lineage>
</organism>
<proteinExistence type="predicted"/>
<evidence type="ECO:0000313" key="2">
    <source>
        <dbReference type="Proteomes" id="UP000666369"/>
    </source>
</evidence>
<dbReference type="SMART" id="SM00710">
    <property type="entry name" value="PbH1"/>
    <property type="match status" value="8"/>
</dbReference>
<keyword evidence="2" id="KW-1185">Reference proteome</keyword>
<dbReference type="Proteomes" id="UP000666369">
    <property type="component" value="Unassembled WGS sequence"/>
</dbReference>
<reference evidence="2" key="2">
    <citation type="submission" date="2023-07" db="EMBL/GenBank/DDBJ databases">
        <title>Duganella aceri sp. nov., isolated from tree sap.</title>
        <authorList>
            <person name="Kim I.S."/>
        </authorList>
    </citation>
    <scope>NUCLEOTIDE SEQUENCE [LARGE SCALE GENOMIC DNA]</scope>
    <source>
        <strain evidence="2">SAP-35</strain>
    </source>
</reference>
<accession>A0ABX0FU92</accession>
<dbReference type="InterPro" id="IPR011050">
    <property type="entry name" value="Pectin_lyase_fold/virulence"/>
</dbReference>
<sequence length="431" mass="44850">MVRTTWPSAGVDGSVTAQTNELLSLLQKGKPVLIKAGVRVVSRGMLVNSMPVDIAGENGAIIEFSGVTDCGFRFLSCPSASITNMTVRWPGTGRATRNNSWPGIYFAGSANSFIDNVTVIRSPGAGVLFGGCIAPKATNVTVQYTGADGIHFANCGSVYAANLTTSYTGDDGIAFVDYADKPAPGGFTLVGGKISESLARGLSIVGASRGTATDIVIDGTASNNIHVEQDITYKTLFPSQITVRRVTATRAGGTLPKGGNQYGINIVRATAVLMDDISVSNGTSIGISVVSSNNVTLNNVRTTTSVNNGLRVQGTVGCVLNKVKITDVVSQYMAITDSSNVTGDIELIYKRDSTLGAAQIANTKGIDINALTFVGFPVNTLKFISTSNSGTLVMSDTPPATMSLVAGIMNKVSQTYNGVRQASDSLKISTK</sequence>
<gene>
    <name evidence="1" type="ORF">GW587_27705</name>
</gene>
<dbReference type="InterPro" id="IPR006626">
    <property type="entry name" value="PbH1"/>
</dbReference>
<reference evidence="1 2" key="1">
    <citation type="submission" date="2020-01" db="EMBL/GenBank/DDBJ databases">
        <authorList>
            <person name="Lee S.D."/>
        </authorList>
    </citation>
    <scope>NUCLEOTIDE SEQUENCE [LARGE SCALE GENOMIC DNA]</scope>
    <source>
        <strain evidence="1 2">SAP-35</strain>
    </source>
</reference>
<dbReference type="SUPFAM" id="SSF51126">
    <property type="entry name" value="Pectin lyase-like"/>
    <property type="match status" value="2"/>
</dbReference>
<name>A0ABX0FU92_9BURK</name>
<dbReference type="Gene3D" id="2.160.20.10">
    <property type="entry name" value="Single-stranded right-handed beta-helix, Pectin lyase-like"/>
    <property type="match status" value="1"/>
</dbReference>
<evidence type="ECO:0008006" key="3">
    <source>
        <dbReference type="Google" id="ProtNLM"/>
    </source>
</evidence>
<comment type="caution">
    <text evidence="1">The sequence shown here is derived from an EMBL/GenBank/DDBJ whole genome shotgun (WGS) entry which is preliminary data.</text>
</comment>
<dbReference type="RefSeq" id="WP_166108150.1">
    <property type="nucleotide sequence ID" value="NZ_JAADJT010000016.1"/>
</dbReference>
<evidence type="ECO:0000313" key="1">
    <source>
        <dbReference type="EMBL" id="NGZ88033.1"/>
    </source>
</evidence>